<dbReference type="Proteomes" id="UP000450000">
    <property type="component" value="Unassembled WGS sequence"/>
</dbReference>
<evidence type="ECO:0000313" key="2">
    <source>
        <dbReference type="Proteomes" id="UP000450000"/>
    </source>
</evidence>
<name>A0A6N7L2K9_9ACTN</name>
<keyword evidence="2" id="KW-1185">Reference proteome</keyword>
<dbReference type="AlphaFoldDB" id="A0A6N7L2K9"/>
<gene>
    <name evidence="1" type="ORF">F7Q99_30630</name>
</gene>
<evidence type="ECO:0000313" key="1">
    <source>
        <dbReference type="EMBL" id="MQS16434.1"/>
    </source>
</evidence>
<comment type="caution">
    <text evidence="1">The sequence shown here is derived from an EMBL/GenBank/DDBJ whole genome shotgun (WGS) entry which is preliminary data.</text>
</comment>
<sequence length="243" mass="27455">MSLTNGAEAYAAAVWERHCPDEELPPLWVQRQLHDREIRVRKDEFELVTFGEAEPYELRSPGWLALTAGQLEQLVGGPVAEDRGSGYVPREPLPEPETRFEVMAVRQLARPRPFRARGCMPAGTSWWRRWWRQAVPTRQVHDCCWYHRGDWHTVNRMAIAILAEGTEAGVAADDMADFADERAMKAGADEWQQEALYSLFSLGVAIMPCEGGGYVNGQHRSQAMLDAGVRHTVVVRDVWPEGS</sequence>
<dbReference type="OrthoDB" id="4056069at2"/>
<organism evidence="1 2">
    <name type="scientific">Streptomyces kaniharaensis</name>
    <dbReference type="NCBI Taxonomy" id="212423"/>
    <lineage>
        <taxon>Bacteria</taxon>
        <taxon>Bacillati</taxon>
        <taxon>Actinomycetota</taxon>
        <taxon>Actinomycetes</taxon>
        <taxon>Kitasatosporales</taxon>
        <taxon>Streptomycetaceae</taxon>
        <taxon>Streptomyces</taxon>
    </lineage>
</organism>
<dbReference type="EMBL" id="WBOF01000002">
    <property type="protein sequence ID" value="MQS16434.1"/>
    <property type="molecule type" value="Genomic_DNA"/>
</dbReference>
<proteinExistence type="predicted"/>
<protein>
    <submittedName>
        <fullName evidence="1">Uncharacterized protein</fullName>
    </submittedName>
</protein>
<accession>A0A6N7L2K9</accession>
<dbReference type="RefSeq" id="WP_153467253.1">
    <property type="nucleotide sequence ID" value="NZ_WBOF01000002.1"/>
</dbReference>
<reference evidence="1 2" key="1">
    <citation type="submission" date="2019-09" db="EMBL/GenBank/DDBJ databases">
        <title>Genome Sequences of Streptomyces kaniharaensis ATCC 21070.</title>
        <authorList>
            <person name="Zhu W."/>
            <person name="De Crecy-Lagard V."/>
            <person name="Richards N.G."/>
        </authorList>
    </citation>
    <scope>NUCLEOTIDE SEQUENCE [LARGE SCALE GENOMIC DNA]</scope>
    <source>
        <strain evidence="1 2">SF-557</strain>
    </source>
</reference>